<dbReference type="PANTHER" id="PTHR43363:SF4">
    <property type="entry name" value="XANTHINE PHOSPHORIBOSYLTRANSFERASE 1"/>
    <property type="match status" value="1"/>
</dbReference>
<evidence type="ECO:0000313" key="6">
    <source>
        <dbReference type="Proteomes" id="UP000095358"/>
    </source>
</evidence>
<dbReference type="STRING" id="29833.A0A1E5RY78"/>
<evidence type="ECO:0000313" key="5">
    <source>
        <dbReference type="EMBL" id="OEJ91796.1"/>
    </source>
</evidence>
<dbReference type="SUPFAM" id="SSF53271">
    <property type="entry name" value="PRTase-like"/>
    <property type="match status" value="1"/>
</dbReference>
<protein>
    <submittedName>
        <fullName evidence="5">Xanthine phosphoribosyltransferase 1</fullName>
    </submittedName>
</protein>
<dbReference type="Proteomes" id="UP000095358">
    <property type="component" value="Unassembled WGS sequence"/>
</dbReference>
<dbReference type="Gene3D" id="3.40.50.2020">
    <property type="match status" value="1"/>
</dbReference>
<keyword evidence="6" id="KW-1185">Reference proteome</keyword>
<feature type="coiled-coil region" evidence="3">
    <location>
        <begin position="123"/>
        <end position="153"/>
    </location>
</feature>
<sequence>MIENTPDMTYISYNHMHKLCQQAAVKLREADKMPDIIVAISGGGLIPARMLRTFLKKENGGKNIPIQAIGLSLYEDLGTDDFKQVIGKQVVKTQWLDLDIINERFGTLLGKKILIVDEVDDTRTTLAYALEELEKEVELAKNSQEEKKHLDTEFSVFVLYNKLKPKKKQLPDYIMDQGRYIVASDVDDSWLCFPYDSTDIDLHTKRATEQGNI</sequence>
<evidence type="ECO:0000256" key="1">
    <source>
        <dbReference type="ARBA" id="ARBA00022676"/>
    </source>
</evidence>
<dbReference type="AlphaFoldDB" id="A0A1E5RY78"/>
<name>A0A1E5RY78_HANUV</name>
<dbReference type="PANTHER" id="PTHR43363">
    <property type="entry name" value="HYPOXANTHINE PHOSPHORIBOSYLTRANSFERASE"/>
    <property type="match status" value="1"/>
</dbReference>
<dbReference type="GO" id="GO:0032265">
    <property type="term" value="P:XMP salvage"/>
    <property type="evidence" value="ECO:0007669"/>
    <property type="project" value="TreeGrafter"/>
</dbReference>
<accession>A0A1E5RY78</accession>
<dbReference type="GO" id="GO:0004422">
    <property type="term" value="F:hypoxanthine phosphoribosyltransferase activity"/>
    <property type="evidence" value="ECO:0007669"/>
    <property type="project" value="TreeGrafter"/>
</dbReference>
<keyword evidence="1 5" id="KW-0328">Glycosyltransferase</keyword>
<comment type="caution">
    <text evidence="5">The sequence shown here is derived from an EMBL/GenBank/DDBJ whole genome shotgun (WGS) entry which is preliminary data.</text>
</comment>
<keyword evidence="2 5" id="KW-0808">Transferase</keyword>
<proteinExistence type="predicted"/>
<evidence type="ECO:0000256" key="2">
    <source>
        <dbReference type="ARBA" id="ARBA00022679"/>
    </source>
</evidence>
<dbReference type="GO" id="GO:0005737">
    <property type="term" value="C:cytoplasm"/>
    <property type="evidence" value="ECO:0007669"/>
    <property type="project" value="TreeGrafter"/>
</dbReference>
<evidence type="ECO:0000259" key="4">
    <source>
        <dbReference type="Pfam" id="PF00156"/>
    </source>
</evidence>
<dbReference type="GO" id="GO:0032264">
    <property type="term" value="P:IMP salvage"/>
    <property type="evidence" value="ECO:0007669"/>
    <property type="project" value="TreeGrafter"/>
</dbReference>
<dbReference type="OrthoDB" id="9973266at2759"/>
<gene>
    <name evidence="5" type="ORF">AWRI3580_g1063</name>
</gene>
<keyword evidence="3" id="KW-0175">Coiled coil</keyword>
<dbReference type="GO" id="GO:0032263">
    <property type="term" value="P:GMP salvage"/>
    <property type="evidence" value="ECO:0007669"/>
    <property type="project" value="TreeGrafter"/>
</dbReference>
<dbReference type="Pfam" id="PF00156">
    <property type="entry name" value="Pribosyltran"/>
    <property type="match status" value="1"/>
</dbReference>
<dbReference type="VEuPathDB" id="FungiDB:AWRI3580_g1063"/>
<dbReference type="InterPro" id="IPR000836">
    <property type="entry name" value="PRTase_dom"/>
</dbReference>
<evidence type="ECO:0000256" key="3">
    <source>
        <dbReference type="SAM" id="Coils"/>
    </source>
</evidence>
<dbReference type="CDD" id="cd06223">
    <property type="entry name" value="PRTases_typeI"/>
    <property type="match status" value="1"/>
</dbReference>
<dbReference type="EMBL" id="LPNN01000002">
    <property type="protein sequence ID" value="OEJ91796.1"/>
    <property type="molecule type" value="Genomic_DNA"/>
</dbReference>
<dbReference type="InterPro" id="IPR029057">
    <property type="entry name" value="PRTase-like"/>
</dbReference>
<feature type="domain" description="Phosphoribosyltransferase" evidence="4">
    <location>
        <begin position="17"/>
        <end position="135"/>
    </location>
</feature>
<organism evidence="5 6">
    <name type="scientific">Hanseniaspora uvarum</name>
    <name type="common">Yeast</name>
    <name type="synonym">Kloeckera apiculata</name>
    <dbReference type="NCBI Taxonomy" id="29833"/>
    <lineage>
        <taxon>Eukaryota</taxon>
        <taxon>Fungi</taxon>
        <taxon>Dikarya</taxon>
        <taxon>Ascomycota</taxon>
        <taxon>Saccharomycotina</taxon>
        <taxon>Saccharomycetes</taxon>
        <taxon>Saccharomycodales</taxon>
        <taxon>Saccharomycodaceae</taxon>
        <taxon>Hanseniaspora</taxon>
    </lineage>
</organism>
<reference evidence="6" key="1">
    <citation type="journal article" date="2016" name="Genome Announc.">
        <title>Genome sequences of three species of Hanseniaspora isolated from spontaneous wine fermentations.</title>
        <authorList>
            <person name="Sternes P.R."/>
            <person name="Lee D."/>
            <person name="Kutyna D.R."/>
            <person name="Borneman A.R."/>
        </authorList>
    </citation>
    <scope>NUCLEOTIDE SEQUENCE [LARGE SCALE GENOMIC DNA]</scope>
    <source>
        <strain evidence="6">AWRI3580</strain>
    </source>
</reference>
<dbReference type="GO" id="GO:0046100">
    <property type="term" value="P:hypoxanthine metabolic process"/>
    <property type="evidence" value="ECO:0007669"/>
    <property type="project" value="TreeGrafter"/>
</dbReference>